<dbReference type="EMBL" id="RQVQ01000015">
    <property type="protein sequence ID" value="RRJ90665.1"/>
    <property type="molecule type" value="Genomic_DNA"/>
</dbReference>
<keyword evidence="3" id="KW-0732">Signal</keyword>
<comment type="subcellular location">
    <subcellularLocation>
        <location evidence="1">Membrane</location>
    </subcellularLocation>
</comment>
<dbReference type="SUPFAM" id="SSF56601">
    <property type="entry name" value="beta-lactamase/transpeptidase-like"/>
    <property type="match status" value="1"/>
</dbReference>
<keyword evidence="2" id="KW-0472">Membrane</keyword>
<dbReference type="GO" id="GO:0016787">
    <property type="term" value="F:hydrolase activity"/>
    <property type="evidence" value="ECO:0007669"/>
    <property type="project" value="UniProtKB-KW"/>
</dbReference>
<dbReference type="OrthoDB" id="1522765at2"/>
<evidence type="ECO:0000256" key="3">
    <source>
        <dbReference type="SAM" id="SignalP"/>
    </source>
</evidence>
<sequence length="364" mass="41554">MKKIFSICVLFISQLPMAQEFKQNTAFNKILEQKILESKIPGLAAAAIYQDTIYYGVAGTISNESDVKINQKTLFHIGSNTKAFTSFLVFQAIENGKLSLETKFFDVYPNLKNESNKVYHQITLADLLAHEAQVQPFTSGLQMELIKITKENPSEKRIEFAEQLLKLPTTEKGTYSNAGYVLASMMIEKVENKSFEEILSSYLKSNNWDYSFGFPNKKDTKNAWGHWTENNKFTALSPTHDYNLPEYMLAAGDLSMNIEDYSAWLYKHIQEINNKNESFQKMHYEKEGMSYGWGNGKQNGQNLSFHDGSTGTFYTHAILLPEQQIGITIFANAAEDNQVNAIYQLQQELLMQLKKIVDGYNRKP</sequence>
<reference evidence="5 6" key="1">
    <citation type="submission" date="2018-11" db="EMBL/GenBank/DDBJ databases">
        <title>Flavobacterium sp. nov., YIM 102701-2 draft genome.</title>
        <authorList>
            <person name="Li G."/>
            <person name="Jiang Y."/>
        </authorList>
    </citation>
    <scope>NUCLEOTIDE SEQUENCE [LARGE SCALE GENOMIC DNA]</scope>
    <source>
        <strain evidence="5 6">YIM 102701-2</strain>
    </source>
</reference>
<dbReference type="Proteomes" id="UP000275719">
    <property type="component" value="Unassembled WGS sequence"/>
</dbReference>
<dbReference type="Gene3D" id="3.40.710.10">
    <property type="entry name" value="DD-peptidase/beta-lactamase superfamily"/>
    <property type="match status" value="1"/>
</dbReference>
<protein>
    <submittedName>
        <fullName evidence="5">Class A beta-lactamase-related serine hydrolase</fullName>
    </submittedName>
</protein>
<evidence type="ECO:0000313" key="6">
    <source>
        <dbReference type="Proteomes" id="UP000275719"/>
    </source>
</evidence>
<proteinExistence type="predicted"/>
<evidence type="ECO:0000259" key="4">
    <source>
        <dbReference type="Pfam" id="PF00144"/>
    </source>
</evidence>
<dbReference type="PANTHER" id="PTHR46825">
    <property type="entry name" value="D-ALANYL-D-ALANINE-CARBOXYPEPTIDASE/ENDOPEPTIDASE AMPH"/>
    <property type="match status" value="1"/>
</dbReference>
<accession>A0A3P3W681</accession>
<comment type="caution">
    <text evidence="5">The sequence shown here is derived from an EMBL/GenBank/DDBJ whole genome shotgun (WGS) entry which is preliminary data.</text>
</comment>
<feature type="domain" description="Beta-lactamase-related" evidence="4">
    <location>
        <begin position="30"/>
        <end position="338"/>
    </location>
</feature>
<keyword evidence="5" id="KW-0378">Hydrolase</keyword>
<dbReference type="AlphaFoldDB" id="A0A3P3W681"/>
<name>A0A3P3W681_9FLAO</name>
<evidence type="ECO:0000313" key="5">
    <source>
        <dbReference type="EMBL" id="RRJ90665.1"/>
    </source>
</evidence>
<keyword evidence="6" id="KW-1185">Reference proteome</keyword>
<evidence type="ECO:0000256" key="2">
    <source>
        <dbReference type="ARBA" id="ARBA00023136"/>
    </source>
</evidence>
<dbReference type="PANTHER" id="PTHR46825:SF11">
    <property type="entry name" value="PENICILLIN-BINDING PROTEIN 4"/>
    <property type="match status" value="1"/>
</dbReference>
<dbReference type="InterPro" id="IPR050491">
    <property type="entry name" value="AmpC-like"/>
</dbReference>
<organism evidence="5 6">
    <name type="scientific">Paenimyroides tangerinum</name>
    <dbReference type="NCBI Taxonomy" id="2488728"/>
    <lineage>
        <taxon>Bacteria</taxon>
        <taxon>Pseudomonadati</taxon>
        <taxon>Bacteroidota</taxon>
        <taxon>Flavobacteriia</taxon>
        <taxon>Flavobacteriales</taxon>
        <taxon>Flavobacteriaceae</taxon>
        <taxon>Paenimyroides</taxon>
    </lineage>
</organism>
<evidence type="ECO:0000256" key="1">
    <source>
        <dbReference type="ARBA" id="ARBA00004370"/>
    </source>
</evidence>
<dbReference type="RefSeq" id="WP_125018908.1">
    <property type="nucleotide sequence ID" value="NZ_RQVQ01000015.1"/>
</dbReference>
<dbReference type="Pfam" id="PF00144">
    <property type="entry name" value="Beta-lactamase"/>
    <property type="match status" value="1"/>
</dbReference>
<dbReference type="InterPro" id="IPR001466">
    <property type="entry name" value="Beta-lactam-related"/>
</dbReference>
<dbReference type="GO" id="GO:0016020">
    <property type="term" value="C:membrane"/>
    <property type="evidence" value="ECO:0007669"/>
    <property type="project" value="UniProtKB-SubCell"/>
</dbReference>
<feature type="chain" id="PRO_5017932111" evidence="3">
    <location>
        <begin position="19"/>
        <end position="364"/>
    </location>
</feature>
<dbReference type="InterPro" id="IPR012338">
    <property type="entry name" value="Beta-lactam/transpept-like"/>
</dbReference>
<feature type="signal peptide" evidence="3">
    <location>
        <begin position="1"/>
        <end position="18"/>
    </location>
</feature>
<gene>
    <name evidence="5" type="ORF">EG240_08220</name>
</gene>